<feature type="domain" description="HSF-type DNA-binding" evidence="12">
    <location>
        <begin position="64"/>
        <end position="88"/>
    </location>
</feature>
<evidence type="ECO:0000256" key="1">
    <source>
        <dbReference type="ARBA" id="ARBA00004123"/>
    </source>
</evidence>
<dbReference type="EMBL" id="KZ502492">
    <property type="protein sequence ID" value="PKU77575.1"/>
    <property type="molecule type" value="Genomic_DNA"/>
</dbReference>
<dbReference type="SUPFAM" id="SSF46785">
    <property type="entry name" value="Winged helix' DNA-binding domain"/>
    <property type="match status" value="1"/>
</dbReference>
<accession>A0A2I0WPI6</accession>
<evidence type="ECO:0000256" key="9">
    <source>
        <dbReference type="RuleBase" id="RU004020"/>
    </source>
</evidence>
<dbReference type="PROSITE" id="PS00434">
    <property type="entry name" value="HSF_DOMAIN"/>
    <property type="match status" value="1"/>
</dbReference>
<evidence type="ECO:0000313" key="14">
    <source>
        <dbReference type="Proteomes" id="UP000233837"/>
    </source>
</evidence>
<keyword evidence="5" id="KW-0346">Stress response</keyword>
<keyword evidence="10" id="KW-0175">Coiled coil</keyword>
<comment type="subunit">
    <text evidence="2">Homotrimer.</text>
</comment>
<dbReference type="FunFam" id="1.10.10.10:FF:000057">
    <property type="entry name" value="Heat shock transcription factor 1"/>
    <property type="match status" value="1"/>
</dbReference>
<evidence type="ECO:0000256" key="3">
    <source>
        <dbReference type="ARBA" id="ARBA00022553"/>
    </source>
</evidence>
<feature type="compositionally biased region" description="Polar residues" evidence="11">
    <location>
        <begin position="428"/>
        <end position="439"/>
    </location>
</feature>
<evidence type="ECO:0000313" key="13">
    <source>
        <dbReference type="EMBL" id="PKU77575.1"/>
    </source>
</evidence>
<keyword evidence="14" id="KW-1185">Reference proteome</keyword>
<keyword evidence="3" id="KW-0597">Phosphoprotein</keyword>
<dbReference type="PANTHER" id="PTHR10015:SF461">
    <property type="entry name" value="HEAT STRESS TRANSCRIPTION FACTOR A-5"/>
    <property type="match status" value="1"/>
</dbReference>
<evidence type="ECO:0000259" key="12">
    <source>
        <dbReference type="PROSITE" id="PS00434"/>
    </source>
</evidence>
<evidence type="ECO:0000256" key="11">
    <source>
        <dbReference type="SAM" id="MobiDB-lite"/>
    </source>
</evidence>
<evidence type="ECO:0000256" key="8">
    <source>
        <dbReference type="ARBA" id="ARBA00023242"/>
    </source>
</evidence>
<dbReference type="GO" id="GO:0006357">
    <property type="term" value="P:regulation of transcription by RNA polymerase II"/>
    <property type="evidence" value="ECO:0007669"/>
    <property type="project" value="TreeGrafter"/>
</dbReference>
<dbReference type="Pfam" id="PF00447">
    <property type="entry name" value="HSF_DNA-bind"/>
    <property type="match status" value="1"/>
</dbReference>
<dbReference type="GO" id="GO:0005634">
    <property type="term" value="C:nucleus"/>
    <property type="evidence" value="ECO:0007669"/>
    <property type="project" value="UniProtKB-SubCell"/>
</dbReference>
<evidence type="ECO:0000256" key="10">
    <source>
        <dbReference type="SAM" id="Coils"/>
    </source>
</evidence>
<name>A0A2I0WPI6_9ASPA</name>
<gene>
    <name evidence="13" type="primary">HSFA5</name>
    <name evidence="13" type="ORF">MA16_Dca013696</name>
</gene>
<keyword evidence="4" id="KW-0805">Transcription regulation</keyword>
<keyword evidence="6" id="KW-0238">DNA-binding</keyword>
<dbReference type="Gene3D" id="1.10.10.10">
    <property type="entry name" value="Winged helix-like DNA-binding domain superfamily/Winged helix DNA-binding domain"/>
    <property type="match status" value="1"/>
</dbReference>
<feature type="coiled-coil region" evidence="10">
    <location>
        <begin position="125"/>
        <end position="159"/>
    </location>
</feature>
<dbReference type="PANTHER" id="PTHR10015">
    <property type="entry name" value="HEAT SHOCK TRANSCRIPTION FACTOR"/>
    <property type="match status" value="1"/>
</dbReference>
<dbReference type="SMR" id="A0A2I0WPI6"/>
<evidence type="ECO:0000256" key="5">
    <source>
        <dbReference type="ARBA" id="ARBA00023016"/>
    </source>
</evidence>
<dbReference type="PRINTS" id="PR00056">
    <property type="entry name" value="HSFDOMAIN"/>
</dbReference>
<dbReference type="InterPro" id="IPR000232">
    <property type="entry name" value="HSF_DNA-bd"/>
</dbReference>
<dbReference type="GO" id="GO:0000978">
    <property type="term" value="F:RNA polymerase II cis-regulatory region sequence-specific DNA binding"/>
    <property type="evidence" value="ECO:0007669"/>
    <property type="project" value="TreeGrafter"/>
</dbReference>
<feature type="compositionally biased region" description="Basic and acidic residues" evidence="11">
    <location>
        <begin position="453"/>
        <end position="471"/>
    </location>
</feature>
<keyword evidence="8" id="KW-0539">Nucleus</keyword>
<dbReference type="STRING" id="906689.A0A2I0WPI6"/>
<evidence type="ECO:0000256" key="7">
    <source>
        <dbReference type="ARBA" id="ARBA00023163"/>
    </source>
</evidence>
<dbReference type="Proteomes" id="UP000233837">
    <property type="component" value="Unassembled WGS sequence"/>
</dbReference>
<comment type="similarity">
    <text evidence="9">Belongs to the HSF family.</text>
</comment>
<dbReference type="OrthoDB" id="60033at2759"/>
<dbReference type="GO" id="GO:0003700">
    <property type="term" value="F:DNA-binding transcription factor activity"/>
    <property type="evidence" value="ECO:0007669"/>
    <property type="project" value="InterPro"/>
</dbReference>
<organism evidence="13 14">
    <name type="scientific">Dendrobium catenatum</name>
    <dbReference type="NCBI Taxonomy" id="906689"/>
    <lineage>
        <taxon>Eukaryota</taxon>
        <taxon>Viridiplantae</taxon>
        <taxon>Streptophyta</taxon>
        <taxon>Embryophyta</taxon>
        <taxon>Tracheophyta</taxon>
        <taxon>Spermatophyta</taxon>
        <taxon>Magnoliopsida</taxon>
        <taxon>Liliopsida</taxon>
        <taxon>Asparagales</taxon>
        <taxon>Orchidaceae</taxon>
        <taxon>Epidendroideae</taxon>
        <taxon>Malaxideae</taxon>
        <taxon>Dendrobiinae</taxon>
        <taxon>Dendrobium</taxon>
    </lineage>
</organism>
<dbReference type="SMART" id="SM00415">
    <property type="entry name" value="HSF"/>
    <property type="match status" value="1"/>
</dbReference>
<dbReference type="GO" id="GO:0034605">
    <property type="term" value="P:cellular response to heat"/>
    <property type="evidence" value="ECO:0007669"/>
    <property type="project" value="TreeGrafter"/>
</dbReference>
<dbReference type="InterPro" id="IPR036390">
    <property type="entry name" value="WH_DNA-bd_sf"/>
</dbReference>
<feature type="region of interest" description="Disordered" evidence="11">
    <location>
        <begin position="427"/>
        <end position="471"/>
    </location>
</feature>
<reference evidence="13 14" key="1">
    <citation type="journal article" date="2016" name="Sci. Rep.">
        <title>The Dendrobium catenatum Lindl. genome sequence provides insights into polysaccharide synthase, floral development and adaptive evolution.</title>
        <authorList>
            <person name="Zhang G.Q."/>
            <person name="Xu Q."/>
            <person name="Bian C."/>
            <person name="Tsai W.C."/>
            <person name="Yeh C.M."/>
            <person name="Liu K.W."/>
            <person name="Yoshida K."/>
            <person name="Zhang L.S."/>
            <person name="Chang S.B."/>
            <person name="Chen F."/>
            <person name="Shi Y."/>
            <person name="Su Y.Y."/>
            <person name="Zhang Y.Q."/>
            <person name="Chen L.J."/>
            <person name="Yin Y."/>
            <person name="Lin M."/>
            <person name="Huang H."/>
            <person name="Deng H."/>
            <person name="Wang Z.W."/>
            <person name="Zhu S.L."/>
            <person name="Zhao X."/>
            <person name="Deng C."/>
            <person name="Niu S.C."/>
            <person name="Huang J."/>
            <person name="Wang M."/>
            <person name="Liu G.H."/>
            <person name="Yang H.J."/>
            <person name="Xiao X.J."/>
            <person name="Hsiao Y.Y."/>
            <person name="Wu W.L."/>
            <person name="Chen Y.Y."/>
            <person name="Mitsuda N."/>
            <person name="Ohme-Takagi M."/>
            <person name="Luo Y.B."/>
            <person name="Van de Peer Y."/>
            <person name="Liu Z.J."/>
        </authorList>
    </citation>
    <scope>NUCLEOTIDE SEQUENCE [LARGE SCALE GENOMIC DNA]</scope>
    <source>
        <tissue evidence="13">The whole plant</tissue>
    </source>
</reference>
<comment type="subcellular location">
    <subcellularLocation>
        <location evidence="1">Nucleus</location>
    </subcellularLocation>
</comment>
<evidence type="ECO:0000256" key="4">
    <source>
        <dbReference type="ARBA" id="ARBA00023015"/>
    </source>
</evidence>
<evidence type="ECO:0000256" key="6">
    <source>
        <dbReference type="ARBA" id="ARBA00023125"/>
    </source>
</evidence>
<evidence type="ECO:0000256" key="2">
    <source>
        <dbReference type="ARBA" id="ARBA00011233"/>
    </source>
</evidence>
<reference evidence="13 14" key="2">
    <citation type="journal article" date="2017" name="Nature">
        <title>The Apostasia genome and the evolution of orchids.</title>
        <authorList>
            <person name="Zhang G.Q."/>
            <person name="Liu K.W."/>
            <person name="Li Z."/>
            <person name="Lohaus R."/>
            <person name="Hsiao Y.Y."/>
            <person name="Niu S.C."/>
            <person name="Wang J.Y."/>
            <person name="Lin Y.C."/>
            <person name="Xu Q."/>
            <person name="Chen L.J."/>
            <person name="Yoshida K."/>
            <person name="Fujiwara S."/>
            <person name="Wang Z.W."/>
            <person name="Zhang Y.Q."/>
            <person name="Mitsuda N."/>
            <person name="Wang M."/>
            <person name="Liu G.H."/>
            <person name="Pecoraro L."/>
            <person name="Huang H.X."/>
            <person name="Xiao X.J."/>
            <person name="Lin M."/>
            <person name="Wu X.Y."/>
            <person name="Wu W.L."/>
            <person name="Chen Y.Y."/>
            <person name="Chang S.B."/>
            <person name="Sakamoto S."/>
            <person name="Ohme-Takagi M."/>
            <person name="Yagi M."/>
            <person name="Zeng S.J."/>
            <person name="Shen C.Y."/>
            <person name="Yeh C.M."/>
            <person name="Luo Y.B."/>
            <person name="Tsai W.C."/>
            <person name="Van de Peer Y."/>
            <person name="Liu Z.J."/>
        </authorList>
    </citation>
    <scope>NUCLEOTIDE SEQUENCE [LARGE SCALE GENOMIC DNA]</scope>
    <source>
        <tissue evidence="13">The whole plant</tissue>
    </source>
</reference>
<protein>
    <submittedName>
        <fullName evidence="13">Heat stress transcription factor A-5</fullName>
    </submittedName>
</protein>
<dbReference type="AlphaFoldDB" id="A0A2I0WPI6"/>
<proteinExistence type="inferred from homology"/>
<keyword evidence="7" id="KW-0804">Transcription</keyword>
<sequence>MEPTSSAVDAIAGVSSAGAGGPAPFLVKTYDMVDDSSTDDIVSWSNSKTSFVVWNPPEFSSRLLPTYFKHNNFSSFIRQLNTYGFRKIDPERWEFANDEFVKGQKNMLKNIHRRKPIHSHSNPPLVAADAERAVLEEEIERLQQEKVVLQADLRRFKQQQSGTKIQLEDIERRLLNMEQRQAKMVAFLQRAVQNPKFLDNLVIMAGSSASALHKKRRHPGVEYCPEVADNSVCENSCSNSKPTTEVGQVFSQDFCDKLRLELSPAFSESNLVSPSNQGFNEGIRSPQVRPGDDDCPLRIECLHLVPETLELSDTGASICPRKNSLLADDGDGLISCHLKLSLASSSMHIDSCNNLSRIPSSVDLGATIDNTGDDSTYISGQNKNANQVLTDAEAPPFRGVSQAGKQAPLPANGGVNDKFWEHFLTERPGSSDTEEASSSLREDPCEVPQEVRMPGEENNRINRKDMEQLTL</sequence>
<dbReference type="InterPro" id="IPR036388">
    <property type="entry name" value="WH-like_DNA-bd_sf"/>
</dbReference>